<sequence length="58" mass="7032">MACEKYTNCEYCRKDYHCPYDHMGDGSPWCGEFQCTVDNCKRYECISYEEELFEMRGY</sequence>
<evidence type="ECO:0000313" key="1">
    <source>
        <dbReference type="EMBL" id="DAF54696.1"/>
    </source>
</evidence>
<dbReference type="EMBL" id="BK032682">
    <property type="protein sequence ID" value="DAF54696.1"/>
    <property type="molecule type" value="Genomic_DNA"/>
</dbReference>
<organism evidence="1">
    <name type="scientific">Siphoviridae sp. ctqPo10</name>
    <dbReference type="NCBI Taxonomy" id="2827948"/>
    <lineage>
        <taxon>Viruses</taxon>
        <taxon>Duplodnaviria</taxon>
        <taxon>Heunggongvirae</taxon>
        <taxon>Uroviricota</taxon>
        <taxon>Caudoviricetes</taxon>
    </lineage>
</organism>
<proteinExistence type="predicted"/>
<reference evidence="1" key="1">
    <citation type="journal article" date="2021" name="Proc. Natl. Acad. Sci. U.S.A.">
        <title>A Catalog of Tens of Thousands of Viruses from Human Metagenomes Reveals Hidden Associations with Chronic Diseases.</title>
        <authorList>
            <person name="Tisza M.J."/>
            <person name="Buck C.B."/>
        </authorList>
    </citation>
    <scope>NUCLEOTIDE SEQUENCE</scope>
    <source>
        <strain evidence="1">CtqPo10</strain>
    </source>
</reference>
<protein>
    <submittedName>
        <fullName evidence="1">Uncharacterized protein</fullName>
    </submittedName>
</protein>
<name>A0A8S5SUR5_9CAUD</name>
<accession>A0A8S5SUR5</accession>